<protein>
    <submittedName>
        <fullName evidence="1">Uncharacterized protein</fullName>
    </submittedName>
</protein>
<organism evidence="1 2">
    <name type="scientific">Ancylobacter mangrovi</name>
    <dbReference type="NCBI Taxonomy" id="2972472"/>
    <lineage>
        <taxon>Bacteria</taxon>
        <taxon>Pseudomonadati</taxon>
        <taxon>Pseudomonadota</taxon>
        <taxon>Alphaproteobacteria</taxon>
        <taxon>Hyphomicrobiales</taxon>
        <taxon>Xanthobacteraceae</taxon>
        <taxon>Ancylobacter</taxon>
    </lineage>
</organism>
<evidence type="ECO:0000313" key="2">
    <source>
        <dbReference type="Proteomes" id="UP001151088"/>
    </source>
</evidence>
<keyword evidence="2" id="KW-1185">Reference proteome</keyword>
<dbReference type="RefSeq" id="WP_258731787.1">
    <property type="nucleotide sequence ID" value="NZ_JANTHZ010000002.1"/>
</dbReference>
<comment type="caution">
    <text evidence="1">The sequence shown here is derived from an EMBL/GenBank/DDBJ whole genome shotgun (WGS) entry which is preliminary data.</text>
</comment>
<evidence type="ECO:0000313" key="1">
    <source>
        <dbReference type="EMBL" id="MCS0494753.1"/>
    </source>
</evidence>
<gene>
    <name evidence="1" type="ORF">NVS89_06555</name>
</gene>
<proteinExistence type="predicted"/>
<reference evidence="1" key="1">
    <citation type="submission" date="2022-08" db="EMBL/GenBank/DDBJ databases">
        <authorList>
            <person name="Li F."/>
        </authorList>
    </citation>
    <scope>NUCLEOTIDE SEQUENCE</scope>
    <source>
        <strain evidence="1">MQZ15Z-1</strain>
    </source>
</reference>
<sequence>MDVTTPRLLRVAYASDTDTGSDTAPAATPDADGRGWRLNSVRWSGDPLDAENDAFKGLSAAIEAECGPWNAAARRLVKDYFAWVDASVEAARTELEARLAPYRGLFGYRDFRFSAPRPLPRAHLPISGHAAERVDVAFFPGGGRCVAFVGRGTMSPRRDAERRAALTRAGVAVLDITGSEDFAAILRTGEPFWAGEVLPCGPLLPRVSF</sequence>
<dbReference type="Proteomes" id="UP001151088">
    <property type="component" value="Unassembled WGS sequence"/>
</dbReference>
<accession>A0A9X2T6B2</accession>
<dbReference type="AlphaFoldDB" id="A0A9X2T6B2"/>
<dbReference type="EMBL" id="JANTHZ010000002">
    <property type="protein sequence ID" value="MCS0494753.1"/>
    <property type="molecule type" value="Genomic_DNA"/>
</dbReference>
<name>A0A9X2T6B2_9HYPH</name>